<comment type="caution">
    <text evidence="1">The sequence shown here is derived from an EMBL/GenBank/DDBJ whole genome shotgun (WGS) entry which is preliminary data.</text>
</comment>
<sequence length="270" mass="30254">MQTRHYVHGKILWAALTARLTRDHDNGADGQAYKTTGDDVKKHFRFGYLWPAIPCGDTVRNWDDVKTLFPSDWNGADLECLKKIFPHPKVLKKDEPTFDYLFLDSYASTASSPHSRGALEGSLHDTEFITPRTRDDGRQVYLAGSLWVKAEELPEKLERWKDKLNDLRFGGEGSYGWGRVQQIYCAIERNDPIDPTGFSWSGPIPAHVEAEGAEQMIQGPIEPLVGWEMQKNGGQKPGEATIAFIPGYSAGTGTAKFAIGMFGVWTVKYE</sequence>
<organism evidence="1 2">
    <name type="scientific">Candidatus Methanogaster sp</name>
    <dbReference type="NCBI Taxonomy" id="3386292"/>
    <lineage>
        <taxon>Archaea</taxon>
        <taxon>Methanobacteriati</taxon>
        <taxon>Methanobacteriota</taxon>
        <taxon>Stenosarchaea group</taxon>
        <taxon>Methanomicrobia</taxon>
        <taxon>Methanosarcinales</taxon>
        <taxon>ANME-2 cluster</taxon>
        <taxon>Candidatus Methanogasteraceae</taxon>
        <taxon>Candidatus Methanogaster</taxon>
    </lineage>
</organism>
<protein>
    <submittedName>
        <fullName evidence="1">Uncharacterized protein</fullName>
    </submittedName>
</protein>
<gene>
    <name evidence="1" type="ORF">C4B59_10700</name>
</gene>
<dbReference type="EMBL" id="PQXF01000022">
    <property type="protein sequence ID" value="PXF59764.1"/>
    <property type="molecule type" value="Genomic_DNA"/>
</dbReference>
<reference evidence="1" key="1">
    <citation type="submission" date="2018-01" db="EMBL/GenBank/DDBJ databases">
        <authorList>
            <person name="Krukenberg V."/>
        </authorList>
    </citation>
    <scope>NUCLEOTIDE SEQUENCE</scope>
    <source>
        <strain evidence="1">E20ANME2</strain>
    </source>
</reference>
<proteinExistence type="predicted"/>
<name>A0AC61L1E1_9EURY</name>
<accession>A0AC61L1E1</accession>
<evidence type="ECO:0000313" key="2">
    <source>
        <dbReference type="Proteomes" id="UP000248329"/>
    </source>
</evidence>
<dbReference type="Proteomes" id="UP000248329">
    <property type="component" value="Unassembled WGS sequence"/>
</dbReference>
<evidence type="ECO:0000313" key="1">
    <source>
        <dbReference type="EMBL" id="PXF59764.1"/>
    </source>
</evidence>